<evidence type="ECO:0000256" key="7">
    <source>
        <dbReference type="ARBA" id="ARBA00022840"/>
    </source>
</evidence>
<feature type="transmembrane region" description="Helical" evidence="9">
    <location>
        <begin position="119"/>
        <end position="141"/>
    </location>
</feature>
<evidence type="ECO:0000256" key="8">
    <source>
        <dbReference type="ARBA" id="ARBA00023012"/>
    </source>
</evidence>
<organism evidence="12 13">
    <name type="scientific">Nocardioides renjunii</name>
    <dbReference type="NCBI Taxonomy" id="3095075"/>
    <lineage>
        <taxon>Bacteria</taxon>
        <taxon>Bacillati</taxon>
        <taxon>Actinomycetota</taxon>
        <taxon>Actinomycetes</taxon>
        <taxon>Propionibacteriales</taxon>
        <taxon>Nocardioidaceae</taxon>
        <taxon>Nocardioides</taxon>
    </lineage>
</organism>
<evidence type="ECO:0000256" key="9">
    <source>
        <dbReference type="SAM" id="Phobius"/>
    </source>
</evidence>
<dbReference type="EMBL" id="JAXQPW010000003">
    <property type="protein sequence ID" value="MDZ5662300.1"/>
    <property type="molecule type" value="Genomic_DNA"/>
</dbReference>
<dbReference type="Gene3D" id="1.20.5.1930">
    <property type="match status" value="1"/>
</dbReference>
<keyword evidence="5" id="KW-0547">Nucleotide-binding</keyword>
<proteinExistence type="predicted"/>
<keyword evidence="7" id="KW-0067">ATP-binding</keyword>
<keyword evidence="4" id="KW-0808">Transferase</keyword>
<evidence type="ECO:0000256" key="2">
    <source>
        <dbReference type="ARBA" id="ARBA00012438"/>
    </source>
</evidence>
<evidence type="ECO:0000259" key="10">
    <source>
        <dbReference type="Pfam" id="PF07730"/>
    </source>
</evidence>
<dbReference type="Pfam" id="PF23539">
    <property type="entry name" value="DUF7134"/>
    <property type="match status" value="1"/>
</dbReference>
<evidence type="ECO:0000256" key="5">
    <source>
        <dbReference type="ARBA" id="ARBA00022741"/>
    </source>
</evidence>
<evidence type="ECO:0000256" key="6">
    <source>
        <dbReference type="ARBA" id="ARBA00022777"/>
    </source>
</evidence>
<evidence type="ECO:0000256" key="1">
    <source>
        <dbReference type="ARBA" id="ARBA00000085"/>
    </source>
</evidence>
<keyword evidence="9" id="KW-1133">Transmembrane helix</keyword>
<name>A0ABU5KCK5_9ACTN</name>
<comment type="catalytic activity">
    <reaction evidence="1">
        <text>ATP + protein L-histidine = ADP + protein N-phospho-L-histidine.</text>
        <dbReference type="EC" id="2.7.13.3"/>
    </reaction>
</comment>
<feature type="domain" description="Signal transduction histidine kinase subgroup 3 dimerisation and phosphoacceptor" evidence="10">
    <location>
        <begin position="194"/>
        <end position="260"/>
    </location>
</feature>
<evidence type="ECO:0000256" key="3">
    <source>
        <dbReference type="ARBA" id="ARBA00022553"/>
    </source>
</evidence>
<dbReference type="InterPro" id="IPR050482">
    <property type="entry name" value="Sensor_HK_TwoCompSys"/>
</dbReference>
<dbReference type="RefSeq" id="WP_322424394.1">
    <property type="nucleotide sequence ID" value="NZ_JAXQPW010000003.1"/>
</dbReference>
<dbReference type="InterPro" id="IPR036890">
    <property type="entry name" value="HATPase_C_sf"/>
</dbReference>
<dbReference type="Pfam" id="PF07730">
    <property type="entry name" value="HisKA_3"/>
    <property type="match status" value="1"/>
</dbReference>
<evidence type="ECO:0000313" key="12">
    <source>
        <dbReference type="EMBL" id="MDZ5662300.1"/>
    </source>
</evidence>
<keyword evidence="9" id="KW-0472">Membrane</keyword>
<accession>A0ABU5KCK5</accession>
<dbReference type="PANTHER" id="PTHR24421">
    <property type="entry name" value="NITRATE/NITRITE SENSOR PROTEIN NARX-RELATED"/>
    <property type="match status" value="1"/>
</dbReference>
<evidence type="ECO:0000313" key="13">
    <source>
        <dbReference type="Proteomes" id="UP001291999"/>
    </source>
</evidence>
<dbReference type="GO" id="GO:0016301">
    <property type="term" value="F:kinase activity"/>
    <property type="evidence" value="ECO:0007669"/>
    <property type="project" value="UniProtKB-KW"/>
</dbReference>
<evidence type="ECO:0000259" key="11">
    <source>
        <dbReference type="Pfam" id="PF23539"/>
    </source>
</evidence>
<dbReference type="InterPro" id="IPR055558">
    <property type="entry name" value="DUF7134"/>
</dbReference>
<dbReference type="InterPro" id="IPR011712">
    <property type="entry name" value="Sig_transdc_His_kin_sub3_dim/P"/>
</dbReference>
<feature type="transmembrane region" description="Helical" evidence="9">
    <location>
        <begin position="21"/>
        <end position="39"/>
    </location>
</feature>
<dbReference type="SUPFAM" id="SSF55874">
    <property type="entry name" value="ATPase domain of HSP90 chaperone/DNA topoisomerase II/histidine kinase"/>
    <property type="match status" value="1"/>
</dbReference>
<protein>
    <recommendedName>
        <fullName evidence="2">histidine kinase</fullName>
        <ecNumber evidence="2">2.7.13.3</ecNumber>
    </recommendedName>
</protein>
<dbReference type="EC" id="2.7.13.3" evidence="2"/>
<sequence length="394" mass="41388">MSRGASQVAGCRDWLRRHPTTSDAAFALLVNVTALIPYAARPDAADVDLELTTVTLISLTVGSLLIVLRRQAPWAVWLLTTAVGLVAVVDAGGTTPAFLPACVALYTVAVTSPTGRAAAAGVVSALAPGVALLGLGSVNVIDALAYGMTPWSGLATMSGIAVRNQRAMVAAAHERARQAEATREEEAQRRVAEERLRIARELHDVVAHHVAVVNVQAGLARHLLRADPDAAAEAMGHVREASQTILDEVPGLLGLLRSTEDELDTAPAPRLGDVGGLVEQARRSGLSVTWETTGTPLELPPATDLTAYRVVQEGLTNALRHGSGKARLVLEWDAGGCHLEVRNPVQRPSTESQGSRHGLIGMRERVAAVGGTLTAGREGDEWVVRARLLAGVTA</sequence>
<dbReference type="Gene3D" id="3.30.565.10">
    <property type="entry name" value="Histidine kinase-like ATPase, C-terminal domain"/>
    <property type="match status" value="1"/>
</dbReference>
<reference evidence="12 13" key="1">
    <citation type="submission" date="2023-11" db="EMBL/GenBank/DDBJ databases">
        <title>Novel species in genus Nocardioides.</title>
        <authorList>
            <person name="Zhou H."/>
        </authorList>
    </citation>
    <scope>NUCLEOTIDE SEQUENCE [LARGE SCALE GENOMIC DNA]</scope>
    <source>
        <strain evidence="12 13">S-58</strain>
    </source>
</reference>
<feature type="transmembrane region" description="Helical" evidence="9">
    <location>
        <begin position="75"/>
        <end position="99"/>
    </location>
</feature>
<dbReference type="CDD" id="cd16917">
    <property type="entry name" value="HATPase_UhpB-NarQ-NarX-like"/>
    <property type="match status" value="1"/>
</dbReference>
<evidence type="ECO:0000256" key="4">
    <source>
        <dbReference type="ARBA" id="ARBA00022679"/>
    </source>
</evidence>
<keyword evidence="9" id="KW-0812">Transmembrane</keyword>
<feature type="domain" description="DUF7134" evidence="11">
    <location>
        <begin position="12"/>
        <end position="133"/>
    </location>
</feature>
<feature type="transmembrane region" description="Helical" evidence="9">
    <location>
        <begin position="51"/>
        <end position="68"/>
    </location>
</feature>
<keyword evidence="3" id="KW-0597">Phosphoprotein</keyword>
<comment type="caution">
    <text evidence="12">The sequence shown here is derived from an EMBL/GenBank/DDBJ whole genome shotgun (WGS) entry which is preliminary data.</text>
</comment>
<gene>
    <name evidence="12" type="ORF">SFC79_11030</name>
</gene>
<dbReference type="Proteomes" id="UP001291999">
    <property type="component" value="Unassembled WGS sequence"/>
</dbReference>
<keyword evidence="8" id="KW-0902">Two-component regulatory system</keyword>
<dbReference type="PANTHER" id="PTHR24421:SF10">
    <property type="entry name" value="NITRATE_NITRITE SENSOR PROTEIN NARQ"/>
    <property type="match status" value="1"/>
</dbReference>
<keyword evidence="13" id="KW-1185">Reference proteome</keyword>
<keyword evidence="6 12" id="KW-0418">Kinase</keyword>